<dbReference type="CDD" id="cd00882">
    <property type="entry name" value="Ras_like_GTPase"/>
    <property type="match status" value="1"/>
</dbReference>
<feature type="domain" description="DUF7656" evidence="2">
    <location>
        <begin position="579"/>
        <end position="674"/>
    </location>
</feature>
<sequence length="1091" mass="124830">MFTVYVKHRYNGIEKNTLYNISSGSTLLQLGDIVIQSRQLSTTSTRIEYVKQYKNDRSDYVTIETLEIPVEDKGKYEIFLVSKQNMAHVRFVANGTTIGEVNVTLNENYNLDDLILNAMKKGMDDMEVMNVRIYAVEFEEYVDIEPPFEKVSANATKYEIVVKKTDNNHFIGEERPKNNIETDIDHLVPKAIIHPILGNAGGLVRQSSNGECIKRQALGRLAGIGELYNYYTDNFCGRTVLCADPPKTAITQTDTQNTNTDFILEDSINERFKNFEVEGELKLSFLSGAVNVAGHGRYLAEKRESERETTVALVCRTTTMHERINVNHPSFTGLISLDAVQNTQNATHIVVGIQWGAVATAKLSYQNKEQADEKVIKGELQATLIRIKLAASGKGNYEERNESKTRDFRFQFYADALFKDKCIPTTVEEAVDFVKTFPQAIFNANGGRGVPIIIERIICKVDELTIQSIARLFDDMEKSQRQLYDIMVDFEDNENSKCVPQDQLTKVRSTFNLISESLSLVRKKVQEKLVDVRTGNANVSKMNDIVNEIEQSECSRTKVVNFIDSLKTIRYKIQYVKYLQSRNVAYIGRGSLLDQEKARYRECYIHFCTWMLSEKSYAENQQCFKSLIEDKHNCIFVDLQIRPELASSEGVADGDHICHYSHGSYISADVTEDIRQEKMLCIVKSSVPREVIDFKPPKRVILEIICPGALRGCCERRDLMWCCNLCLQYMEYGLDDGSLYCLCGKAEAHDFLFRCNDRRHGQQFRDFPLQDLINLLDKIRPYKEYNVLILGETGVGKSTWINAFANYITFEDLEEAKSADPVYLIPSKFLMTDSELNDRMIQIGEPENECFEDGMSCTQEPRVHVFHAGKKVIRLIDTPGMGDTRGLEQDQKNMASILGFIAPIKELHCICILLKPNNDKMSTAFRYCINELLTHLHKDAAKNIVFCFTNARASFYGPGDTKRPLERYLNEIKDTRKVEIPVVPSTVYSLDNEAFRFLCALHKGVKFTEDQYLSFSQKNNMKEGVLQPITPNQITELRDELMKLHHFGEQLADLETHTINGNEAQIRYTEKHYDHTAHQRRIRHDVSMDID</sequence>
<evidence type="ECO:0000313" key="3">
    <source>
        <dbReference type="Proteomes" id="UP000887540"/>
    </source>
</evidence>
<dbReference type="InterPro" id="IPR056072">
    <property type="entry name" value="SNTX_MACPF/CDC-like_dom"/>
</dbReference>
<dbReference type="PANTHER" id="PTHR32046:SF11">
    <property type="entry name" value="IMMUNE-ASSOCIATED NUCLEOTIDE-BINDING PROTEIN 10-LIKE"/>
    <property type="match status" value="1"/>
</dbReference>
<protein>
    <submittedName>
        <fullName evidence="4">G domain-containing protein</fullName>
    </submittedName>
</protein>
<dbReference type="Gene3D" id="3.40.50.300">
    <property type="entry name" value="P-loop containing nucleotide triphosphate hydrolases"/>
    <property type="match status" value="1"/>
</dbReference>
<feature type="domain" description="SNTX MACPF/CDC-like" evidence="1">
    <location>
        <begin position="213"/>
        <end position="436"/>
    </location>
</feature>
<dbReference type="InterPro" id="IPR027417">
    <property type="entry name" value="P-loop_NTPase"/>
</dbReference>
<dbReference type="SUPFAM" id="SSF52540">
    <property type="entry name" value="P-loop containing nucleoside triphosphate hydrolases"/>
    <property type="match status" value="1"/>
</dbReference>
<dbReference type="Pfam" id="PF24674">
    <property type="entry name" value="MACPF_SNTX"/>
    <property type="match status" value="1"/>
</dbReference>
<evidence type="ECO:0000313" key="4">
    <source>
        <dbReference type="WBParaSite" id="ACRNAN_Path_1257.g4914.t1"/>
    </source>
</evidence>
<dbReference type="WBParaSite" id="ACRNAN_Path_1257.g4914.t1">
    <property type="protein sequence ID" value="ACRNAN_Path_1257.g4914.t1"/>
    <property type="gene ID" value="ACRNAN_Path_1257.g4914"/>
</dbReference>
<dbReference type="InterPro" id="IPR056073">
    <property type="entry name" value="DUF7656"/>
</dbReference>
<organism evidence="3 4">
    <name type="scientific">Acrobeloides nanus</name>
    <dbReference type="NCBI Taxonomy" id="290746"/>
    <lineage>
        <taxon>Eukaryota</taxon>
        <taxon>Metazoa</taxon>
        <taxon>Ecdysozoa</taxon>
        <taxon>Nematoda</taxon>
        <taxon>Chromadorea</taxon>
        <taxon>Rhabditida</taxon>
        <taxon>Tylenchina</taxon>
        <taxon>Cephalobomorpha</taxon>
        <taxon>Cephaloboidea</taxon>
        <taxon>Cephalobidae</taxon>
        <taxon>Acrobeloides</taxon>
    </lineage>
</organism>
<name>A0A914BY04_9BILA</name>
<dbReference type="AlphaFoldDB" id="A0A914BY04"/>
<dbReference type="PANTHER" id="PTHR32046">
    <property type="entry name" value="G DOMAIN-CONTAINING PROTEIN"/>
    <property type="match status" value="1"/>
</dbReference>
<dbReference type="Pfam" id="PF24676">
    <property type="entry name" value="DUF7656"/>
    <property type="match status" value="1"/>
</dbReference>
<proteinExistence type="predicted"/>
<reference evidence="4" key="1">
    <citation type="submission" date="2022-11" db="UniProtKB">
        <authorList>
            <consortium name="WormBaseParasite"/>
        </authorList>
    </citation>
    <scope>IDENTIFICATION</scope>
</reference>
<accession>A0A914BY04</accession>
<keyword evidence="3" id="KW-1185">Reference proteome</keyword>
<evidence type="ECO:0000259" key="2">
    <source>
        <dbReference type="Pfam" id="PF24676"/>
    </source>
</evidence>
<dbReference type="Proteomes" id="UP000887540">
    <property type="component" value="Unplaced"/>
</dbReference>
<evidence type="ECO:0000259" key="1">
    <source>
        <dbReference type="Pfam" id="PF24674"/>
    </source>
</evidence>